<feature type="region of interest" description="Disordered" evidence="8">
    <location>
        <begin position="161"/>
        <end position="180"/>
    </location>
</feature>
<keyword evidence="6" id="KW-0067">ATP-binding</keyword>
<dbReference type="GO" id="GO:0003848">
    <property type="term" value="F:2-amino-4-hydroxy-6-hydroxymethyldihydropteridine diphosphokinase activity"/>
    <property type="evidence" value="ECO:0007669"/>
    <property type="project" value="UniProtKB-EC"/>
</dbReference>
<keyword evidence="4" id="KW-0547">Nucleotide-binding</keyword>
<proteinExistence type="predicted"/>
<dbReference type="NCBIfam" id="TIGR01498">
    <property type="entry name" value="folK"/>
    <property type="match status" value="1"/>
</dbReference>
<sequence>MTAVYVAAGSNVEPEHYLSVALRALAAAYGPLTLSPAYKNKAVGFEGADFINLVVGFNTEDPVADVRAQLQTIEAACDRPPGAPKWAPRTMDLDILIFGDLVSHEPGLIIPRPDLLKRPYMLKPMADIAPDVLHPTLGKTMRELWESFPGRGDHEMVEVLLGGEPTSPRSGPRRSPESGR</sequence>
<keyword evidence="11" id="KW-1185">Reference proteome</keyword>
<evidence type="ECO:0000256" key="4">
    <source>
        <dbReference type="ARBA" id="ARBA00022741"/>
    </source>
</evidence>
<dbReference type="RefSeq" id="WP_380598835.1">
    <property type="nucleotide sequence ID" value="NZ_JBHSDU010000003.1"/>
</dbReference>
<keyword evidence="7" id="KW-0289">Folate biosynthesis</keyword>
<evidence type="ECO:0000256" key="2">
    <source>
        <dbReference type="ARBA" id="ARBA00013253"/>
    </source>
</evidence>
<dbReference type="CDD" id="cd00483">
    <property type="entry name" value="HPPK"/>
    <property type="match status" value="1"/>
</dbReference>
<evidence type="ECO:0000313" key="10">
    <source>
        <dbReference type="EMBL" id="MFC4310929.1"/>
    </source>
</evidence>
<keyword evidence="3 10" id="KW-0808">Transferase</keyword>
<dbReference type="PROSITE" id="PS00794">
    <property type="entry name" value="HPPK"/>
    <property type="match status" value="1"/>
</dbReference>
<evidence type="ECO:0000256" key="3">
    <source>
        <dbReference type="ARBA" id="ARBA00022679"/>
    </source>
</evidence>
<accession>A0ABV8SX71</accession>
<dbReference type="Pfam" id="PF01288">
    <property type="entry name" value="HPPK"/>
    <property type="match status" value="1"/>
</dbReference>
<dbReference type="Proteomes" id="UP001595904">
    <property type="component" value="Unassembled WGS sequence"/>
</dbReference>
<evidence type="ECO:0000256" key="1">
    <source>
        <dbReference type="ARBA" id="ARBA00005051"/>
    </source>
</evidence>
<name>A0ABV8SX71_9GAMM</name>
<organism evidence="10 11">
    <name type="scientific">Steroidobacter flavus</name>
    <dbReference type="NCBI Taxonomy" id="1842136"/>
    <lineage>
        <taxon>Bacteria</taxon>
        <taxon>Pseudomonadati</taxon>
        <taxon>Pseudomonadota</taxon>
        <taxon>Gammaproteobacteria</taxon>
        <taxon>Steroidobacterales</taxon>
        <taxon>Steroidobacteraceae</taxon>
        <taxon>Steroidobacter</taxon>
    </lineage>
</organism>
<evidence type="ECO:0000313" key="11">
    <source>
        <dbReference type="Proteomes" id="UP001595904"/>
    </source>
</evidence>
<gene>
    <name evidence="10" type="primary">folK</name>
    <name evidence="10" type="ORF">ACFPN2_17670</name>
</gene>
<evidence type="ECO:0000256" key="6">
    <source>
        <dbReference type="ARBA" id="ARBA00022840"/>
    </source>
</evidence>
<dbReference type="EC" id="2.7.6.3" evidence="2"/>
<dbReference type="InterPro" id="IPR000550">
    <property type="entry name" value="Hppk"/>
</dbReference>
<keyword evidence="5" id="KW-0418">Kinase</keyword>
<protein>
    <recommendedName>
        <fullName evidence="2">2-amino-4-hydroxy-6-hydroxymethyldihydropteridine diphosphokinase</fullName>
        <ecNumber evidence="2">2.7.6.3</ecNumber>
    </recommendedName>
</protein>
<evidence type="ECO:0000256" key="7">
    <source>
        <dbReference type="ARBA" id="ARBA00022909"/>
    </source>
</evidence>
<comment type="pathway">
    <text evidence="1">Cofactor biosynthesis; tetrahydrofolate biosynthesis; 2-amino-4-hydroxy-6-hydroxymethyl-7,8-dihydropteridine diphosphate from 7,8-dihydroneopterin triphosphate: step 4/4.</text>
</comment>
<dbReference type="Gene3D" id="3.30.70.560">
    <property type="entry name" value="7,8-Dihydro-6-hydroxymethylpterin-pyrophosphokinase HPPK"/>
    <property type="match status" value="1"/>
</dbReference>
<evidence type="ECO:0000259" key="9">
    <source>
        <dbReference type="PROSITE" id="PS00794"/>
    </source>
</evidence>
<dbReference type="EMBL" id="JBHSDU010000003">
    <property type="protein sequence ID" value="MFC4310929.1"/>
    <property type="molecule type" value="Genomic_DNA"/>
</dbReference>
<evidence type="ECO:0000256" key="8">
    <source>
        <dbReference type="SAM" id="MobiDB-lite"/>
    </source>
</evidence>
<dbReference type="PANTHER" id="PTHR43071:SF2">
    <property type="entry name" value="2-AMINO-4-HYDROXY-6-HYDROXYMETHYLDIHYDROPTERIDINE PYROPHOSPHOKINASE"/>
    <property type="match status" value="1"/>
</dbReference>
<dbReference type="PANTHER" id="PTHR43071">
    <property type="entry name" value="2-AMINO-4-HYDROXY-6-HYDROXYMETHYLDIHYDROPTERIDINE PYROPHOSPHOKINASE"/>
    <property type="match status" value="1"/>
</dbReference>
<comment type="caution">
    <text evidence="10">The sequence shown here is derived from an EMBL/GenBank/DDBJ whole genome shotgun (WGS) entry which is preliminary data.</text>
</comment>
<evidence type="ECO:0000256" key="5">
    <source>
        <dbReference type="ARBA" id="ARBA00022777"/>
    </source>
</evidence>
<dbReference type="InterPro" id="IPR035907">
    <property type="entry name" value="Hppk_sf"/>
</dbReference>
<feature type="domain" description="7,8-dihydro-6-hydroxymethylpterin-pyrophosphokinase" evidence="9">
    <location>
        <begin position="85"/>
        <end position="96"/>
    </location>
</feature>
<reference evidence="11" key="1">
    <citation type="journal article" date="2019" name="Int. J. Syst. Evol. Microbiol.">
        <title>The Global Catalogue of Microorganisms (GCM) 10K type strain sequencing project: providing services to taxonomists for standard genome sequencing and annotation.</title>
        <authorList>
            <consortium name="The Broad Institute Genomics Platform"/>
            <consortium name="The Broad Institute Genome Sequencing Center for Infectious Disease"/>
            <person name="Wu L."/>
            <person name="Ma J."/>
        </authorList>
    </citation>
    <scope>NUCLEOTIDE SEQUENCE [LARGE SCALE GENOMIC DNA]</scope>
    <source>
        <strain evidence="11">CGMCC 1.10759</strain>
    </source>
</reference>
<dbReference type="SUPFAM" id="SSF55083">
    <property type="entry name" value="6-hydroxymethyl-7,8-dihydropterin pyrophosphokinase, HPPK"/>
    <property type="match status" value="1"/>
</dbReference>